<feature type="transmembrane region" description="Helical" evidence="1">
    <location>
        <begin position="56"/>
        <end position="76"/>
    </location>
</feature>
<proteinExistence type="predicted"/>
<protein>
    <submittedName>
        <fullName evidence="2">Uncharacterized protein</fullName>
    </submittedName>
</protein>
<accession>A0ABS3WAA1</accession>
<feature type="transmembrane region" description="Helical" evidence="1">
    <location>
        <begin position="163"/>
        <end position="185"/>
    </location>
</feature>
<keyword evidence="3" id="KW-1185">Reference proteome</keyword>
<comment type="caution">
    <text evidence="2">The sequence shown here is derived from an EMBL/GenBank/DDBJ whole genome shotgun (WGS) entry which is preliminary data.</text>
</comment>
<reference evidence="2 3" key="1">
    <citation type="submission" date="2021-03" db="EMBL/GenBank/DDBJ databases">
        <title>Paenibacillus artemisicola MWE-103 whole genome sequence.</title>
        <authorList>
            <person name="Ham Y.J."/>
        </authorList>
    </citation>
    <scope>NUCLEOTIDE SEQUENCE [LARGE SCALE GENOMIC DNA]</scope>
    <source>
        <strain evidence="2 3">MWE-103</strain>
    </source>
</reference>
<keyword evidence="1" id="KW-0812">Transmembrane</keyword>
<keyword evidence="1" id="KW-0472">Membrane</keyword>
<feature type="transmembrane region" description="Helical" evidence="1">
    <location>
        <begin position="121"/>
        <end position="142"/>
    </location>
</feature>
<name>A0ABS3WAA1_9BACL</name>
<keyword evidence="1" id="KW-1133">Transmembrane helix</keyword>
<gene>
    <name evidence="2" type="ORF">I8J29_13390</name>
</gene>
<sequence>MNYALFLLGSLIEYCTTFVLMFALFRFPLRGILTQIVIIAFMMSHFSYITRHYTEINSYSSYLQLVLLIIVTWAVFRVPPFYSFIMNGAGFISLFAAQGITIFLIVLTGTPFAHITKDPEIIFATQLLSGIILVAVSRFIVIKNWGFDYVPASHRVYIEFNRTNSALFAVIASSIVIALVAGIALKGNLEKYIVVAGTTFLCSIPVFLYYSRRKDVEDAR</sequence>
<evidence type="ECO:0000313" key="2">
    <source>
        <dbReference type="EMBL" id="MBO7745198.1"/>
    </source>
</evidence>
<organism evidence="2 3">
    <name type="scientific">Paenibacillus artemisiicola</name>
    <dbReference type="NCBI Taxonomy" id="1172618"/>
    <lineage>
        <taxon>Bacteria</taxon>
        <taxon>Bacillati</taxon>
        <taxon>Bacillota</taxon>
        <taxon>Bacilli</taxon>
        <taxon>Bacillales</taxon>
        <taxon>Paenibacillaceae</taxon>
        <taxon>Paenibacillus</taxon>
    </lineage>
</organism>
<dbReference type="EMBL" id="JAGGDJ010000008">
    <property type="protein sequence ID" value="MBO7745198.1"/>
    <property type="molecule type" value="Genomic_DNA"/>
</dbReference>
<feature type="transmembrane region" description="Helical" evidence="1">
    <location>
        <begin position="6"/>
        <end position="25"/>
    </location>
</feature>
<feature type="transmembrane region" description="Helical" evidence="1">
    <location>
        <begin position="191"/>
        <end position="210"/>
    </location>
</feature>
<feature type="transmembrane region" description="Helical" evidence="1">
    <location>
        <begin position="88"/>
        <end position="109"/>
    </location>
</feature>
<feature type="transmembrane region" description="Helical" evidence="1">
    <location>
        <begin position="32"/>
        <end position="50"/>
    </location>
</feature>
<dbReference type="Proteomes" id="UP000670947">
    <property type="component" value="Unassembled WGS sequence"/>
</dbReference>
<evidence type="ECO:0000313" key="3">
    <source>
        <dbReference type="Proteomes" id="UP000670947"/>
    </source>
</evidence>
<evidence type="ECO:0000256" key="1">
    <source>
        <dbReference type="SAM" id="Phobius"/>
    </source>
</evidence>
<dbReference type="RefSeq" id="WP_143088949.1">
    <property type="nucleotide sequence ID" value="NZ_JAGGDJ010000008.1"/>
</dbReference>